<evidence type="ECO:0000256" key="1">
    <source>
        <dbReference type="ARBA" id="ARBA00022729"/>
    </source>
</evidence>
<protein>
    <submittedName>
        <fullName evidence="4">Protein involved in polysaccharide export with SLBB domain</fullName>
    </submittedName>
</protein>
<proteinExistence type="predicted"/>
<dbReference type="InterPro" id="IPR058781">
    <property type="entry name" value="HH_AprE-like"/>
</dbReference>
<evidence type="ECO:0000259" key="2">
    <source>
        <dbReference type="Pfam" id="PF02563"/>
    </source>
</evidence>
<dbReference type="Pfam" id="PF25994">
    <property type="entry name" value="HH_AprE"/>
    <property type="match status" value="1"/>
</dbReference>
<gene>
    <name evidence="4" type="ORF">GGQ99_003929</name>
</gene>
<accession>A0ABR6L6A1</accession>
<feature type="domain" description="Polysaccharide export protein N-terminal" evidence="2">
    <location>
        <begin position="36"/>
        <end position="112"/>
    </location>
</feature>
<dbReference type="InterPro" id="IPR003715">
    <property type="entry name" value="Poly_export_N"/>
</dbReference>
<reference evidence="4 5" key="1">
    <citation type="submission" date="2020-08" db="EMBL/GenBank/DDBJ databases">
        <title>Genomic Encyclopedia of Type Strains, Phase IV (KMG-IV): sequencing the most valuable type-strain genomes for metagenomic binning, comparative biology and taxonomic classification.</title>
        <authorList>
            <person name="Goeker M."/>
        </authorList>
    </citation>
    <scope>NUCLEOTIDE SEQUENCE [LARGE SCALE GENOMIC DNA]</scope>
    <source>
        <strain evidence="4 5">DSM 7050</strain>
    </source>
</reference>
<keyword evidence="5" id="KW-1185">Reference proteome</keyword>
<name>A0ABR6L6A1_9HYPH</name>
<organism evidence="4 5">
    <name type="scientific">Aminobacter niigataensis</name>
    <dbReference type="NCBI Taxonomy" id="83265"/>
    <lineage>
        <taxon>Bacteria</taxon>
        <taxon>Pseudomonadati</taxon>
        <taxon>Pseudomonadota</taxon>
        <taxon>Alphaproteobacteria</taxon>
        <taxon>Hyphomicrobiales</taxon>
        <taxon>Phyllobacteriaceae</taxon>
        <taxon>Aminobacter</taxon>
    </lineage>
</organism>
<keyword evidence="1" id="KW-0732">Signal</keyword>
<dbReference type="PANTHER" id="PTHR33619:SF3">
    <property type="entry name" value="POLYSACCHARIDE EXPORT PROTEIN GFCE-RELATED"/>
    <property type="match status" value="1"/>
</dbReference>
<feature type="domain" description="AprE-like long alpha-helical hairpin" evidence="3">
    <location>
        <begin position="167"/>
        <end position="345"/>
    </location>
</feature>
<dbReference type="Proteomes" id="UP000539538">
    <property type="component" value="Unassembled WGS sequence"/>
</dbReference>
<dbReference type="Pfam" id="PF02563">
    <property type="entry name" value="Poly_export"/>
    <property type="match status" value="1"/>
</dbReference>
<dbReference type="Gene3D" id="3.10.560.10">
    <property type="entry name" value="Outer membrane lipoprotein wza domain like"/>
    <property type="match status" value="1"/>
</dbReference>
<dbReference type="RefSeq" id="WP_183263793.1">
    <property type="nucleotide sequence ID" value="NZ_BAAAVZ010000009.1"/>
</dbReference>
<dbReference type="EMBL" id="JACHOT010000006">
    <property type="protein sequence ID" value="MBB4652153.1"/>
    <property type="molecule type" value="Genomic_DNA"/>
</dbReference>
<evidence type="ECO:0000313" key="4">
    <source>
        <dbReference type="EMBL" id="MBB4652153.1"/>
    </source>
</evidence>
<dbReference type="Gene3D" id="3.30.1950.10">
    <property type="entry name" value="wza like domain"/>
    <property type="match status" value="1"/>
</dbReference>
<evidence type="ECO:0000313" key="5">
    <source>
        <dbReference type="Proteomes" id="UP000539538"/>
    </source>
</evidence>
<dbReference type="PANTHER" id="PTHR33619">
    <property type="entry name" value="POLYSACCHARIDE EXPORT PROTEIN GFCE-RELATED"/>
    <property type="match status" value="1"/>
</dbReference>
<comment type="caution">
    <text evidence="4">The sequence shown here is derived from an EMBL/GenBank/DDBJ whole genome shotgun (WGS) entry which is preliminary data.</text>
</comment>
<sequence>MKLLDGRRKLYAARDAIVASLALLSLLGLPGNALAETVEYELGPQDRLRIHVSEWPALTGELTVGAGGDILMPMLGQIPAQGLSTPELAASIAARLQEKANLQQMPDATVDIVAYRPFYILGSVTTPGEYAYRPGMMILNALSLGGGAYRPEQGSQWDLERVAISSRGELKLNEARRWDLLAEQQRWQAQLDGAEDIGAAPGGATPEHAKAVEEQRRIFATELGRHRAERRSLEASIAMRQQEIGALDQQLADVAVKLGSTKGELETIRRLAKQDLAVHRLGPLERSLSDVQREQQDLEIGKLRARQEINIATREIATLDEHRRAAALSGVQRIAIDLRAIAEQNDTSTRILDSAAYYSSNLSRLAESETAPQLRFRIVRTDDNGTSEFDATETTRVQPGDIVKVFRVATEMTGALQVETPTTRP</sequence>
<dbReference type="InterPro" id="IPR049712">
    <property type="entry name" value="Poly_export"/>
</dbReference>
<evidence type="ECO:0000259" key="3">
    <source>
        <dbReference type="Pfam" id="PF25994"/>
    </source>
</evidence>